<dbReference type="PANTHER" id="PTHR33336">
    <property type="entry name" value="QUINOL MONOOXYGENASE YGIN-RELATED"/>
    <property type="match status" value="1"/>
</dbReference>
<dbReference type="OrthoDB" id="9806189at2"/>
<evidence type="ECO:0000313" key="2">
    <source>
        <dbReference type="EMBL" id="PXY03160.1"/>
    </source>
</evidence>
<keyword evidence="3" id="KW-1185">Reference proteome</keyword>
<dbReference type="Gene3D" id="3.30.70.100">
    <property type="match status" value="2"/>
</dbReference>
<feature type="domain" description="ABM" evidence="1">
    <location>
        <begin position="14"/>
        <end position="69"/>
    </location>
</feature>
<dbReference type="RefSeq" id="WP_110359315.1">
    <property type="nucleotide sequence ID" value="NZ_QFLI01000001.1"/>
</dbReference>
<gene>
    <name evidence="2" type="ORF">DF185_03485</name>
</gene>
<dbReference type="InterPro" id="IPR050744">
    <property type="entry name" value="AI-2_Isomerase_LsrG"/>
</dbReference>
<organism evidence="2 3">
    <name type="scientific">Marinifilum breve</name>
    <dbReference type="NCBI Taxonomy" id="2184082"/>
    <lineage>
        <taxon>Bacteria</taxon>
        <taxon>Pseudomonadati</taxon>
        <taxon>Bacteroidota</taxon>
        <taxon>Bacteroidia</taxon>
        <taxon>Marinilabiliales</taxon>
        <taxon>Marinifilaceae</taxon>
    </lineage>
</organism>
<comment type="caution">
    <text evidence="2">The sequence shown here is derived from an EMBL/GenBank/DDBJ whole genome shotgun (WGS) entry which is preliminary data.</text>
</comment>
<dbReference type="SUPFAM" id="SSF54909">
    <property type="entry name" value="Dimeric alpha+beta barrel"/>
    <property type="match status" value="2"/>
</dbReference>
<dbReference type="AlphaFoldDB" id="A0A2V4A713"/>
<accession>A0A2V4A713</accession>
<sequence length="223" mass="26826">MTEYANPNDLVFYVKYHIKPEFTNEFQERLMGVVENMTQEDSFVSAFVHQYAESEGRFSMYERWTDSSKDAFMTYQMEGKDYRKEYEKRLPLISETPRKIHLLKPLAYWISANVKPSENDLIFYVNFHIKLDKLEEWKKAALQILNKMAEEDAFVSTFLHQDAEDPSRFTIYERWNEASMEDFEKNHLNAKEYRRVYENMLPDLMQSMRTFRILEPLGSWIGK</sequence>
<name>A0A2V4A713_9BACT</name>
<protein>
    <recommendedName>
        <fullName evidence="1">ABM domain-containing protein</fullName>
    </recommendedName>
</protein>
<feature type="domain" description="ABM" evidence="1">
    <location>
        <begin position="125"/>
        <end position="196"/>
    </location>
</feature>
<dbReference type="Pfam" id="PF03992">
    <property type="entry name" value="ABM"/>
    <property type="match status" value="2"/>
</dbReference>
<dbReference type="GO" id="GO:0003824">
    <property type="term" value="F:catalytic activity"/>
    <property type="evidence" value="ECO:0007669"/>
    <property type="project" value="TreeGrafter"/>
</dbReference>
<dbReference type="EMBL" id="QFLI01000001">
    <property type="protein sequence ID" value="PXY03160.1"/>
    <property type="molecule type" value="Genomic_DNA"/>
</dbReference>
<dbReference type="InterPro" id="IPR011008">
    <property type="entry name" value="Dimeric_a/b-barrel"/>
</dbReference>
<dbReference type="PANTHER" id="PTHR33336:SF15">
    <property type="entry name" value="ABM DOMAIN-CONTAINING PROTEIN"/>
    <property type="match status" value="1"/>
</dbReference>
<proteinExistence type="predicted"/>
<dbReference type="InterPro" id="IPR007138">
    <property type="entry name" value="ABM_dom"/>
</dbReference>
<reference evidence="2 3" key="1">
    <citation type="submission" date="2018-05" db="EMBL/GenBank/DDBJ databases">
        <title>Marinifilum breve JC075T sp. nov., a marine bacterium isolated from Yongle Blue Hole in the South China Sea.</title>
        <authorList>
            <person name="Fu T."/>
        </authorList>
    </citation>
    <scope>NUCLEOTIDE SEQUENCE [LARGE SCALE GENOMIC DNA]</scope>
    <source>
        <strain evidence="2 3">JC075</strain>
    </source>
</reference>
<evidence type="ECO:0000313" key="3">
    <source>
        <dbReference type="Proteomes" id="UP000248079"/>
    </source>
</evidence>
<evidence type="ECO:0000259" key="1">
    <source>
        <dbReference type="Pfam" id="PF03992"/>
    </source>
</evidence>
<dbReference type="Proteomes" id="UP000248079">
    <property type="component" value="Unassembled WGS sequence"/>
</dbReference>